<dbReference type="AlphaFoldDB" id="A0A549T5P1"/>
<comment type="caution">
    <text evidence="1">The sequence shown here is derived from an EMBL/GenBank/DDBJ whole genome shotgun (WGS) entry which is preliminary data.</text>
</comment>
<sequence>MARTIRVKPQDKRKPVPPPLIGSFLLESITTGMYGERKNAIREYVQNSFDGIQAAIETKVLREGAGRISLTLSPDKTTLVIYDNGIGLPHRIAVNTLTAVGASRKERGRQAGFRGIGRLAGIAFTKTLRFRTKAAGDELETVVEFDCEALRTGMLNSGRKPAADLISACTTFDQERADDLDAHFFEVSLIGLKNAPAEATDPLQMKAFLAQVAPVDFHPDFRAFRKQIFEEAEALEVPDLSDKEKDDKSADNELVSDEADWSILNDDAISMLERIPVSFVTLIIRSGDPVREEPVFKPYRIRHAVYGSGDVVLKNVTVHIGPSGAWWGWIGHKAKPGKYLDDAVGGIRFRLKNIQIDGSELITLVPTTNDIRNPFGSWSNWFLGEIFVDPRAVVPNARRDNFEEDAQWLAIRAELNDICTELTAEARRVSREHQTSVDVIDGKAEKIRSDYLSVIRAKTFNTTKAQKILKDSDNLQKDIEKASNGAPSAEQLRLKSLSKELTQVRVSLLEKPKTPEYEQFRAAIRQEFLDKALIILNNYLEIDLYEEVKEALEKGLR</sequence>
<dbReference type="Gene3D" id="3.30.565.10">
    <property type="entry name" value="Histidine kinase-like ATPase, C-terminal domain"/>
    <property type="match status" value="1"/>
</dbReference>
<dbReference type="Pfam" id="PF13589">
    <property type="entry name" value="HATPase_c_3"/>
    <property type="match status" value="1"/>
</dbReference>
<evidence type="ECO:0000313" key="1">
    <source>
        <dbReference type="EMBL" id="TRL37184.1"/>
    </source>
</evidence>
<dbReference type="EMBL" id="VJMF01000014">
    <property type="protein sequence ID" value="TRL37184.1"/>
    <property type="molecule type" value="Genomic_DNA"/>
</dbReference>
<proteinExistence type="predicted"/>
<evidence type="ECO:0000313" key="2">
    <source>
        <dbReference type="Proteomes" id="UP000316781"/>
    </source>
</evidence>
<dbReference type="InterPro" id="IPR036890">
    <property type="entry name" value="HATPase_C_sf"/>
</dbReference>
<protein>
    <recommendedName>
        <fullName evidence="3">ATP-binding protein</fullName>
    </recommendedName>
</protein>
<evidence type="ECO:0008006" key="3">
    <source>
        <dbReference type="Google" id="ProtNLM"/>
    </source>
</evidence>
<dbReference type="Proteomes" id="UP000316781">
    <property type="component" value="Unassembled WGS sequence"/>
</dbReference>
<accession>A0A549T5P1</accession>
<name>A0A549T5P1_METSR</name>
<dbReference type="SUPFAM" id="SSF55874">
    <property type="entry name" value="ATPase domain of HSP90 chaperone/DNA topoisomerase II/histidine kinase"/>
    <property type="match status" value="1"/>
</dbReference>
<dbReference type="RefSeq" id="WP_142861799.1">
    <property type="nucleotide sequence ID" value="NZ_VJMF01000014.1"/>
</dbReference>
<organism evidence="1 2">
    <name type="scientific">Methylosinus sporium</name>
    <dbReference type="NCBI Taxonomy" id="428"/>
    <lineage>
        <taxon>Bacteria</taxon>
        <taxon>Pseudomonadati</taxon>
        <taxon>Pseudomonadota</taxon>
        <taxon>Alphaproteobacteria</taxon>
        <taxon>Hyphomicrobiales</taxon>
        <taxon>Methylocystaceae</taxon>
        <taxon>Methylosinus</taxon>
    </lineage>
</organism>
<gene>
    <name evidence="1" type="ORF">FM996_03115</name>
</gene>
<reference evidence="1 2" key="1">
    <citation type="submission" date="2019-07" db="EMBL/GenBank/DDBJ databases">
        <title>Ln-dependent methylotrophs.</title>
        <authorList>
            <person name="Tani A."/>
        </authorList>
    </citation>
    <scope>NUCLEOTIDE SEQUENCE [LARGE SCALE GENOMIC DNA]</scope>
    <source>
        <strain evidence="1 2">SM89A</strain>
    </source>
</reference>